<name>F3CDZ9_PSESG</name>
<dbReference type="EMBL" id="ADWY01001798">
    <property type="protein sequence ID" value="EGH17491.1"/>
    <property type="molecule type" value="Genomic_DNA"/>
</dbReference>
<sequence length="62" mass="6811">MIILFGSHKGGVGKTTLIANLAVMLQKKTASVAIVRADKNRDLEVWAEFRSEKDVPDIPVMT</sequence>
<dbReference type="SUPFAM" id="SSF52540">
    <property type="entry name" value="P-loop containing nucleoside triphosphate hydrolases"/>
    <property type="match status" value="1"/>
</dbReference>
<reference evidence="1 2" key="1">
    <citation type="journal article" date="2011" name="PLoS Pathog.">
        <title>Dynamic evolution of pathogenicity revealed by sequencing and comparative genomics of 19 Pseudomonas syringae isolates.</title>
        <authorList>
            <person name="Baltrus D.A."/>
            <person name="Nishimura M.T."/>
            <person name="Romanchuk A."/>
            <person name="Chang J.H."/>
            <person name="Mukhtar M.S."/>
            <person name="Cherkis K."/>
            <person name="Roach J."/>
            <person name="Grant S.R."/>
            <person name="Jones C.D."/>
            <person name="Dangl J.L."/>
        </authorList>
    </citation>
    <scope>NUCLEOTIDE SEQUENCE [LARGE SCALE GENOMIC DNA]</scope>
    <source>
        <strain evidence="2">race 4</strain>
    </source>
</reference>
<dbReference type="InterPro" id="IPR009744">
    <property type="entry name" value="VirC1"/>
</dbReference>
<dbReference type="InterPro" id="IPR027417">
    <property type="entry name" value="P-loop_NTPase"/>
</dbReference>
<dbReference type="Pfam" id="PF07015">
    <property type="entry name" value="VirC1"/>
    <property type="match status" value="1"/>
</dbReference>
<dbReference type="InterPro" id="IPR050678">
    <property type="entry name" value="DNA_Partitioning_ATPase"/>
</dbReference>
<accession>F3CDZ9</accession>
<dbReference type="Proteomes" id="UP000005466">
    <property type="component" value="Unassembled WGS sequence"/>
</dbReference>
<proteinExistence type="predicted"/>
<dbReference type="PANTHER" id="PTHR13696:SF96">
    <property type="entry name" value="COBQ_COBB_MIND_PARA NUCLEOTIDE BINDING DOMAIN-CONTAINING PROTEIN"/>
    <property type="match status" value="1"/>
</dbReference>
<dbReference type="HOGENOM" id="CLU_2909574_0_0_6"/>
<feature type="non-terminal residue" evidence="1">
    <location>
        <position position="62"/>
    </location>
</feature>
<dbReference type="Gene3D" id="3.40.50.300">
    <property type="entry name" value="P-loop containing nucleotide triphosphate hydrolases"/>
    <property type="match status" value="1"/>
</dbReference>
<dbReference type="AlphaFoldDB" id="F3CDZ9"/>
<gene>
    <name evidence="1" type="ORF">Pgy4_31476</name>
</gene>
<comment type="caution">
    <text evidence="1">The sequence shown here is derived from an EMBL/GenBank/DDBJ whole genome shotgun (WGS) entry which is preliminary data.</text>
</comment>
<evidence type="ECO:0000313" key="1">
    <source>
        <dbReference type="EMBL" id="EGH17491.1"/>
    </source>
</evidence>
<organism evidence="1 2">
    <name type="scientific">Pseudomonas savastanoi pv. glycinea str. race 4</name>
    <dbReference type="NCBI Taxonomy" id="875330"/>
    <lineage>
        <taxon>Bacteria</taxon>
        <taxon>Pseudomonadati</taxon>
        <taxon>Pseudomonadota</taxon>
        <taxon>Gammaproteobacteria</taxon>
        <taxon>Pseudomonadales</taxon>
        <taxon>Pseudomonadaceae</taxon>
        <taxon>Pseudomonas</taxon>
    </lineage>
</organism>
<evidence type="ECO:0000313" key="2">
    <source>
        <dbReference type="Proteomes" id="UP000005466"/>
    </source>
</evidence>
<dbReference type="PANTHER" id="PTHR13696">
    <property type="entry name" value="P-LOOP CONTAINING NUCLEOSIDE TRIPHOSPHATE HYDROLASE"/>
    <property type="match status" value="1"/>
</dbReference>
<protein>
    <submittedName>
        <fullName evidence="1">Putative plasmid stability/partitioning protein</fullName>
    </submittedName>
</protein>